<gene>
    <name evidence="1" type="ORF">pC5.7c_597</name>
</gene>
<evidence type="ECO:0000313" key="1">
    <source>
        <dbReference type="EMBL" id="QCL09464.1"/>
    </source>
</evidence>
<name>A0A7S4ZSR2_RHIRH</name>
<keyword evidence="1" id="KW-0614">Plasmid</keyword>
<sequence length="38" mass="4471">MLDDLRHFSIMTEMNDNGRLSFVFIRRQAVRFVAISLA</sequence>
<geneLocation type="plasmid" evidence="1">
    <name>pC5.7c</name>
</geneLocation>
<dbReference type="EMBL" id="MK318969">
    <property type="protein sequence ID" value="QCL09464.1"/>
    <property type="molecule type" value="Genomic_DNA"/>
</dbReference>
<accession>A0A7S4ZSR2</accession>
<reference evidence="1" key="1">
    <citation type="submission" date="2018-12" db="EMBL/GenBank/DDBJ databases">
        <title>Three Rhizobium rhizogenes strains isolated from the same crown gall tumor carry diverse plasmids.</title>
        <authorList>
            <person name="Pulawska J."/>
            <person name="Kuzmanovic N."/>
        </authorList>
    </citation>
    <scope>NUCLEOTIDE SEQUENCE</scope>
    <source>
        <strain evidence="1">C5.7</strain>
        <plasmid evidence="1">pC5.7c</plasmid>
    </source>
</reference>
<dbReference type="AlphaFoldDB" id="A0A7S4ZSR2"/>
<organism evidence="1">
    <name type="scientific">Rhizobium rhizogenes</name>
    <name type="common">Agrobacterium rhizogenes</name>
    <dbReference type="NCBI Taxonomy" id="359"/>
    <lineage>
        <taxon>Bacteria</taxon>
        <taxon>Pseudomonadati</taxon>
        <taxon>Pseudomonadota</taxon>
        <taxon>Alphaproteobacteria</taxon>
        <taxon>Hyphomicrobiales</taxon>
        <taxon>Rhizobiaceae</taxon>
        <taxon>Rhizobium/Agrobacterium group</taxon>
        <taxon>Rhizobium</taxon>
    </lineage>
</organism>
<protein>
    <submittedName>
        <fullName evidence="1">Uncharacterized protein</fullName>
    </submittedName>
</protein>
<proteinExistence type="predicted"/>